<accession>A0A811K7W6</accession>
<dbReference type="EMBL" id="CAJFDI010000001">
    <property type="protein sequence ID" value="CAD5211826.1"/>
    <property type="molecule type" value="Genomic_DNA"/>
</dbReference>
<organism evidence="1 2">
    <name type="scientific">Bursaphelenchus xylophilus</name>
    <name type="common">Pinewood nematode worm</name>
    <name type="synonym">Aphelenchoides xylophilus</name>
    <dbReference type="NCBI Taxonomy" id="6326"/>
    <lineage>
        <taxon>Eukaryota</taxon>
        <taxon>Metazoa</taxon>
        <taxon>Ecdysozoa</taxon>
        <taxon>Nematoda</taxon>
        <taxon>Chromadorea</taxon>
        <taxon>Rhabditida</taxon>
        <taxon>Tylenchina</taxon>
        <taxon>Tylenchomorpha</taxon>
        <taxon>Aphelenchoidea</taxon>
        <taxon>Aphelenchoididae</taxon>
        <taxon>Bursaphelenchus</taxon>
    </lineage>
</organism>
<comment type="caution">
    <text evidence="1">The sequence shown here is derived from an EMBL/GenBank/DDBJ whole genome shotgun (WGS) entry which is preliminary data.</text>
</comment>
<keyword evidence="2" id="KW-1185">Reference proteome</keyword>
<protein>
    <submittedName>
        <fullName evidence="1">(pine wood nematode) hypothetical protein</fullName>
    </submittedName>
</protein>
<gene>
    <name evidence="1" type="ORF">BXYJ_LOCUS2615</name>
</gene>
<dbReference type="Proteomes" id="UP000659654">
    <property type="component" value="Unassembled WGS sequence"/>
</dbReference>
<dbReference type="Proteomes" id="UP000582659">
    <property type="component" value="Unassembled WGS sequence"/>
</dbReference>
<reference evidence="1" key="1">
    <citation type="submission" date="2020-09" db="EMBL/GenBank/DDBJ databases">
        <authorList>
            <person name="Kikuchi T."/>
        </authorList>
    </citation>
    <scope>NUCLEOTIDE SEQUENCE</scope>
    <source>
        <strain evidence="1">Ka4C1</strain>
    </source>
</reference>
<name>A0A811K7W6_BURXY</name>
<evidence type="ECO:0000313" key="2">
    <source>
        <dbReference type="Proteomes" id="UP000659654"/>
    </source>
</evidence>
<proteinExistence type="predicted"/>
<sequence length="227" mass="25978">MIYFFRNPALKSVNLWNAFPDPTFSVPIPAQDGTYMAETLTNDLDNMEYVAPMFHCPTPNVYHPFFAINLNITFTPATPLSIRNTHSSLPLAPLSSPITLSSGFYDPFVIINSVLKPVDLWSTFPDRYFQCLNFGPGRHHGRDSNQRQKQHGIYCSKISLLYPKCLRPIFHYESKHHLHSRHTPFHLQHPSSPPTRTAPLLRSTPTTLLPHHTLFRIDLQVPCNGYL</sequence>
<dbReference type="EMBL" id="CAJFCV020000001">
    <property type="protein sequence ID" value="CAG9089224.1"/>
    <property type="molecule type" value="Genomic_DNA"/>
</dbReference>
<dbReference type="AlphaFoldDB" id="A0A811K7W6"/>
<evidence type="ECO:0000313" key="1">
    <source>
        <dbReference type="EMBL" id="CAD5211826.1"/>
    </source>
</evidence>